<feature type="non-terminal residue" evidence="1">
    <location>
        <position position="1"/>
    </location>
</feature>
<name>A0A1B6FS88_9HEMI</name>
<organism evidence="1">
    <name type="scientific">Cuerna arida</name>
    <dbReference type="NCBI Taxonomy" id="1464854"/>
    <lineage>
        <taxon>Eukaryota</taxon>
        <taxon>Metazoa</taxon>
        <taxon>Ecdysozoa</taxon>
        <taxon>Arthropoda</taxon>
        <taxon>Hexapoda</taxon>
        <taxon>Insecta</taxon>
        <taxon>Pterygota</taxon>
        <taxon>Neoptera</taxon>
        <taxon>Paraneoptera</taxon>
        <taxon>Hemiptera</taxon>
        <taxon>Auchenorrhyncha</taxon>
        <taxon>Membracoidea</taxon>
        <taxon>Cicadellidae</taxon>
        <taxon>Cicadellinae</taxon>
        <taxon>Proconiini</taxon>
        <taxon>Cuerna</taxon>
    </lineage>
</organism>
<dbReference type="AlphaFoldDB" id="A0A1B6FS88"/>
<accession>A0A1B6FS88</accession>
<proteinExistence type="predicted"/>
<protein>
    <submittedName>
        <fullName evidence="1">Uncharacterized protein</fullName>
    </submittedName>
</protein>
<evidence type="ECO:0000313" key="1">
    <source>
        <dbReference type="EMBL" id="JAS53075.1"/>
    </source>
</evidence>
<gene>
    <name evidence="1" type="ORF">g.2700</name>
</gene>
<feature type="non-terminal residue" evidence="1">
    <location>
        <position position="108"/>
    </location>
</feature>
<reference evidence="1" key="1">
    <citation type="submission" date="2015-11" db="EMBL/GenBank/DDBJ databases">
        <title>De novo transcriptome assembly of four potential Pierce s Disease insect vectors from Arizona vineyards.</title>
        <authorList>
            <person name="Tassone E.E."/>
        </authorList>
    </citation>
    <scope>NUCLEOTIDE SEQUENCE</scope>
</reference>
<dbReference type="EMBL" id="GECZ01016694">
    <property type="protein sequence ID" value="JAS53075.1"/>
    <property type="molecule type" value="Transcribed_RNA"/>
</dbReference>
<sequence length="108" mass="12490">DHTAQKCTLTMDKVNNSTTQQLNTRIFSVNAMNELKKNLQAQDWTQVIEEEDVESAYSTFSRFLQSALNNACPPKTIKQKKNLNKNMWDDECRSLKSSYLEALNREIT</sequence>